<dbReference type="Gene3D" id="3.60.21.10">
    <property type="match status" value="1"/>
</dbReference>
<evidence type="ECO:0000313" key="3">
    <source>
        <dbReference type="EMBL" id="GEK29481.1"/>
    </source>
</evidence>
<dbReference type="OrthoDB" id="9773856at2"/>
<dbReference type="InterPro" id="IPR004843">
    <property type="entry name" value="Calcineurin-like_PHP"/>
</dbReference>
<dbReference type="PIRSF" id="PIRSF033091">
    <property type="entry name" value="Pesterase_YhaO"/>
    <property type="match status" value="1"/>
</dbReference>
<dbReference type="InterPro" id="IPR050535">
    <property type="entry name" value="DNA_Repair-Maintenance_Comp"/>
</dbReference>
<dbReference type="EMBL" id="BJUD01000060">
    <property type="protein sequence ID" value="GEK29481.1"/>
    <property type="molecule type" value="Genomic_DNA"/>
</dbReference>
<gene>
    <name evidence="4" type="ORF">IV55_GL000485</name>
    <name evidence="3" type="ORF">LSI01_17920</name>
</gene>
<evidence type="ECO:0000313" key="5">
    <source>
        <dbReference type="Proteomes" id="UP000051139"/>
    </source>
</evidence>
<dbReference type="PANTHER" id="PTHR30337:SF7">
    <property type="entry name" value="PHOSPHOESTERASE"/>
    <property type="match status" value="1"/>
</dbReference>
<protein>
    <submittedName>
        <fullName evidence="3 4">Phosphoesterase</fullName>
    </submittedName>
</protein>
<evidence type="ECO:0000313" key="6">
    <source>
        <dbReference type="Proteomes" id="UP000321429"/>
    </source>
</evidence>
<dbReference type="Proteomes" id="UP000051139">
    <property type="component" value="Unassembled WGS sequence"/>
</dbReference>
<dbReference type="Proteomes" id="UP000321429">
    <property type="component" value="Unassembled WGS sequence"/>
</dbReference>
<dbReference type="PATRIC" id="fig|348151.3.peg.493"/>
<dbReference type="STRING" id="348151.IV55_GL000485"/>
<dbReference type="InterPro" id="IPR029052">
    <property type="entry name" value="Metallo-depent_PP-like"/>
</dbReference>
<organism evidence="4 5">
    <name type="scientific">Furfurilactobacillus siliginis</name>
    <dbReference type="NCBI Taxonomy" id="348151"/>
    <lineage>
        <taxon>Bacteria</taxon>
        <taxon>Bacillati</taxon>
        <taxon>Bacillota</taxon>
        <taxon>Bacilli</taxon>
        <taxon>Lactobacillales</taxon>
        <taxon>Lactobacillaceae</taxon>
        <taxon>Furfurilactobacillus</taxon>
    </lineage>
</organism>
<name>A0A0R2L626_9LACO</name>
<sequence>MKFIHAADLHLDSPFLGLRQLPNALWQTLYDAPFTALRRLVDDAIATQVDFVLFSGDIYDRKERSIAAQAFFLEQMQRLQAAAIPVYLSYGNHDYTTGSSDNLQLPANVHIFGNDVETFKLTTTDHLHVQLTGFSYANRAVTEDMAVAYPEKMAGADVAIGLLHGAVAGVSTEHATYAPFTVAELQLKQYDYWALGHIHARQVLHEAHPWIIYPGNLQGRHVKETGAKGYYLVTRAASGELIPEFKAVAPVVWENNVVDAQQITSSEDLLAAIKTALPALPESAEKVTLTLIAVTLKHATTLPETVQDRLQNGSLLAILQRQLPAQQMVVRIDETADDKTTTALTDLDQAYWQAATKQVFTTDNLTRTAGQLLAEPLFQAALANPQTLNNLQQGAESLLKSAGKGDEA</sequence>
<dbReference type="RefSeq" id="WP_057811247.1">
    <property type="nucleotide sequence ID" value="NZ_BJUD01000060.1"/>
</dbReference>
<proteinExistence type="predicted"/>
<evidence type="ECO:0000259" key="2">
    <source>
        <dbReference type="Pfam" id="PF00149"/>
    </source>
</evidence>
<dbReference type="Pfam" id="PF00149">
    <property type="entry name" value="Metallophos"/>
    <property type="match status" value="1"/>
</dbReference>
<dbReference type="AlphaFoldDB" id="A0A0R2L626"/>
<dbReference type="SUPFAM" id="SSF56300">
    <property type="entry name" value="Metallo-dependent phosphatases"/>
    <property type="match status" value="1"/>
</dbReference>
<evidence type="ECO:0000256" key="1">
    <source>
        <dbReference type="ARBA" id="ARBA00022801"/>
    </source>
</evidence>
<feature type="domain" description="Calcineurin-like phosphoesterase" evidence="2">
    <location>
        <begin position="1"/>
        <end position="200"/>
    </location>
</feature>
<dbReference type="InterPro" id="IPR014576">
    <property type="entry name" value="Pesterase_YhaO"/>
</dbReference>
<reference evidence="4 5" key="1">
    <citation type="journal article" date="2015" name="Genome Announc.">
        <title>Expanding the biotechnology potential of lactobacilli through comparative genomics of 213 strains and associated genera.</title>
        <authorList>
            <person name="Sun Z."/>
            <person name="Harris H.M."/>
            <person name="McCann A."/>
            <person name="Guo C."/>
            <person name="Argimon S."/>
            <person name="Zhang W."/>
            <person name="Yang X."/>
            <person name="Jeffery I.B."/>
            <person name="Cooney J.C."/>
            <person name="Kagawa T.F."/>
            <person name="Liu W."/>
            <person name="Song Y."/>
            <person name="Salvetti E."/>
            <person name="Wrobel A."/>
            <person name="Rasinkangas P."/>
            <person name="Parkhill J."/>
            <person name="Rea M.C."/>
            <person name="O'Sullivan O."/>
            <person name="Ritari J."/>
            <person name="Douillard F.P."/>
            <person name="Paul Ross R."/>
            <person name="Yang R."/>
            <person name="Briner A.E."/>
            <person name="Felis G.E."/>
            <person name="de Vos W.M."/>
            <person name="Barrangou R."/>
            <person name="Klaenhammer T.R."/>
            <person name="Caufield P.W."/>
            <person name="Cui Y."/>
            <person name="Zhang H."/>
            <person name="O'Toole P.W."/>
        </authorList>
    </citation>
    <scope>NUCLEOTIDE SEQUENCE [LARGE SCALE GENOMIC DNA]</scope>
    <source>
        <strain evidence="4 5">DSM 22696</strain>
    </source>
</reference>
<dbReference type="InterPro" id="IPR041796">
    <property type="entry name" value="Mre11_N"/>
</dbReference>
<dbReference type="CDD" id="cd00840">
    <property type="entry name" value="MPP_Mre11_N"/>
    <property type="match status" value="1"/>
</dbReference>
<dbReference type="EMBL" id="JQCB01000013">
    <property type="protein sequence ID" value="KRN94714.1"/>
    <property type="molecule type" value="Genomic_DNA"/>
</dbReference>
<accession>A0A0R2L626</accession>
<reference evidence="3 6" key="2">
    <citation type="submission" date="2019-07" db="EMBL/GenBank/DDBJ databases">
        <title>Whole genome shotgun sequence of Lactobacillus siliginis NBRC 101315.</title>
        <authorList>
            <person name="Hosoyama A."/>
            <person name="Uohara A."/>
            <person name="Ohji S."/>
            <person name="Ichikawa N."/>
        </authorList>
    </citation>
    <scope>NUCLEOTIDE SEQUENCE [LARGE SCALE GENOMIC DNA]</scope>
    <source>
        <strain evidence="3 6">NBRC 101315</strain>
    </source>
</reference>
<keyword evidence="5" id="KW-1185">Reference proteome</keyword>
<evidence type="ECO:0000313" key="4">
    <source>
        <dbReference type="EMBL" id="KRN94714.1"/>
    </source>
</evidence>
<dbReference type="GO" id="GO:0016787">
    <property type="term" value="F:hydrolase activity"/>
    <property type="evidence" value="ECO:0007669"/>
    <property type="project" value="UniProtKB-KW"/>
</dbReference>
<dbReference type="PANTHER" id="PTHR30337">
    <property type="entry name" value="COMPONENT OF ATP-DEPENDENT DSDNA EXONUCLEASE"/>
    <property type="match status" value="1"/>
</dbReference>
<keyword evidence="1" id="KW-0378">Hydrolase</keyword>
<comment type="caution">
    <text evidence="4">The sequence shown here is derived from an EMBL/GenBank/DDBJ whole genome shotgun (WGS) entry which is preliminary data.</text>
</comment>